<dbReference type="AlphaFoldDB" id="A0A1J1HI93"/>
<dbReference type="Proteomes" id="UP000183832">
    <property type="component" value="Unassembled WGS sequence"/>
</dbReference>
<gene>
    <name evidence="1" type="primary">similar to sentrin</name>
    <name evidence="1" type="synonym">sumo-specific protease senp7</name>
    <name evidence="1" type="ORF">CLUMA_CG001548</name>
</gene>
<protein>
    <submittedName>
        <fullName evidence="1">CLUMA_CG001548, isoform A</fullName>
    </submittedName>
</protein>
<keyword evidence="2" id="KW-1185">Reference proteome</keyword>
<organism evidence="1 2">
    <name type="scientific">Clunio marinus</name>
    <dbReference type="NCBI Taxonomy" id="568069"/>
    <lineage>
        <taxon>Eukaryota</taxon>
        <taxon>Metazoa</taxon>
        <taxon>Ecdysozoa</taxon>
        <taxon>Arthropoda</taxon>
        <taxon>Hexapoda</taxon>
        <taxon>Insecta</taxon>
        <taxon>Pterygota</taxon>
        <taxon>Neoptera</taxon>
        <taxon>Endopterygota</taxon>
        <taxon>Diptera</taxon>
        <taxon>Nematocera</taxon>
        <taxon>Chironomoidea</taxon>
        <taxon>Chironomidae</taxon>
        <taxon>Clunio</taxon>
    </lineage>
</organism>
<evidence type="ECO:0000313" key="1">
    <source>
        <dbReference type="EMBL" id="CRK87759.1"/>
    </source>
</evidence>
<reference evidence="1 2" key="1">
    <citation type="submission" date="2015-04" db="EMBL/GenBank/DDBJ databases">
        <authorList>
            <person name="Syromyatnikov M.Y."/>
            <person name="Popov V.N."/>
        </authorList>
    </citation>
    <scope>NUCLEOTIDE SEQUENCE [LARGE SCALE GENOMIC DNA]</scope>
</reference>
<proteinExistence type="predicted"/>
<dbReference type="OrthoDB" id="442460at2759"/>
<dbReference type="EMBL" id="CVRI01000005">
    <property type="protein sequence ID" value="CRK87759.1"/>
    <property type="molecule type" value="Genomic_DNA"/>
</dbReference>
<evidence type="ECO:0000313" key="2">
    <source>
        <dbReference type="Proteomes" id="UP000183832"/>
    </source>
</evidence>
<accession>A0A1J1HI93</accession>
<dbReference type="STRING" id="568069.A0A1J1HI93"/>
<name>A0A1J1HI93_9DIPT</name>
<sequence length="177" mass="19978">MMNIPNLISDILKRKSVIGFDENQTKTSSTIFCRAICFGSYRIKSEKVVLTSKGIQIVAPSSENKDLTVLNIQHSEIVKLVTSFGRPLIIFIYTKPSTARYIREQLKLSENSEISPHFSPVSPNESQRKITLLADNFTAKDINAIKSVCDSLQLEEINHRDAQEMLFRSTGISFSKH</sequence>